<dbReference type="EMBL" id="QVEV01000011">
    <property type="protein sequence ID" value="RGC15899.1"/>
    <property type="molecule type" value="Genomic_DNA"/>
</dbReference>
<comment type="caution">
    <text evidence="1">The sequence shown here is derived from an EMBL/GenBank/DDBJ whole genome shotgun (WGS) entry which is preliminary data.</text>
</comment>
<name>A0A3E2VX08_CLOIN</name>
<dbReference type="RefSeq" id="WP_117442995.1">
    <property type="nucleotide sequence ID" value="NZ_JAJFEN010000032.1"/>
</dbReference>
<dbReference type="OrthoDB" id="1655380at2"/>
<organism evidence="1 2">
    <name type="scientific">Clostridium innocuum</name>
    <dbReference type="NCBI Taxonomy" id="1522"/>
    <lineage>
        <taxon>Bacteria</taxon>
        <taxon>Bacillati</taxon>
        <taxon>Bacillota</taxon>
        <taxon>Clostridia</taxon>
        <taxon>Eubacteriales</taxon>
        <taxon>Clostridiaceae</taxon>
        <taxon>Clostridium</taxon>
    </lineage>
</organism>
<dbReference type="Proteomes" id="UP000260025">
    <property type="component" value="Unassembled WGS sequence"/>
</dbReference>
<accession>A0A3E2VX08</accession>
<dbReference type="AlphaFoldDB" id="A0A3E2VX08"/>
<gene>
    <name evidence="1" type="ORF">DXA38_09540</name>
</gene>
<evidence type="ECO:0000313" key="1">
    <source>
        <dbReference type="EMBL" id="RGC15899.1"/>
    </source>
</evidence>
<protein>
    <submittedName>
        <fullName evidence="1">Uncharacterized protein</fullName>
    </submittedName>
</protein>
<sequence length="477" mass="54185">MMKKYMGYLPIGLLCLIVLFSQLIYTRRNDFHVALSTIAQEGERIGDPEAIRDFAYSFYIADTNFSSSSTMSQNAWRVDAVGDQFKLRFDPEGYKNGPYRGNETSDSYLSVEAVMPYNEKTMTMDDAHGNCDSYDQTGDFGCTYETSLERLSYDVTIQRQRIEGNKLRAVGKKFTKHYIVKSKDGKPSIPVSYHAEEINGEQRFFVNTGFSMGNADDRYGDLKEYSAESAPIVNIEQTSFTAIGALQFQVNFDQVEFEKDPTGIYRVDPYGTITRIVTTDVKKETIIRMKAFKGKLVTIVEKGGKLYVRVYSTQGKQLDEFQLPKELTQTSRIMLQTEGNHILIVQEPIYDSNRREVLIYGLNKERIALIDHLVLLSPFLGDIESEYPDSLIHYEEKTGVLYTLVQDNFELYVTAQKKDKALYSSTVLGDYMDDSRLDLPDTTPLSGNSAYENIVGFLLNTQKRTLQNLSIVQDGAS</sequence>
<proteinExistence type="predicted"/>
<evidence type="ECO:0000313" key="2">
    <source>
        <dbReference type="Proteomes" id="UP000260025"/>
    </source>
</evidence>
<reference evidence="1 2" key="1">
    <citation type="submission" date="2018-08" db="EMBL/GenBank/DDBJ databases">
        <title>A genome reference for cultivated species of the human gut microbiota.</title>
        <authorList>
            <person name="Zou Y."/>
            <person name="Xue W."/>
            <person name="Luo G."/>
        </authorList>
    </citation>
    <scope>NUCLEOTIDE SEQUENCE [LARGE SCALE GENOMIC DNA]</scope>
    <source>
        <strain evidence="1 2">OF01-2LB</strain>
    </source>
</reference>